<evidence type="ECO:0000313" key="1">
    <source>
        <dbReference type="EMBL" id="CAK8163446.1"/>
    </source>
</evidence>
<comment type="caution">
    <text evidence="1">The sequence shown here is derived from an EMBL/GenBank/DDBJ whole genome shotgun (WGS) entry which is preliminary data.</text>
</comment>
<accession>A0ABM9N937</accession>
<name>A0ABM9N937_9RICK</name>
<gene>
    <name evidence="1" type="ORF">CAXC1_50005</name>
</gene>
<reference evidence="1 2" key="1">
    <citation type="submission" date="2024-01" db="EMBL/GenBank/DDBJ databases">
        <authorList>
            <person name="Kunselman E."/>
        </authorList>
    </citation>
    <scope>NUCLEOTIDE SEQUENCE [LARGE SCALE GENOMIC DNA]</scope>
    <source>
        <strain evidence="1">2 abalone samples</strain>
    </source>
</reference>
<dbReference type="Proteomes" id="UP001314181">
    <property type="component" value="Unassembled WGS sequence"/>
</dbReference>
<keyword evidence="2" id="KW-1185">Reference proteome</keyword>
<proteinExistence type="predicted"/>
<organism evidence="1 2">
    <name type="scientific">Candidatus Xenohaliotis californiensis</name>
    <dbReference type="NCBI Taxonomy" id="84677"/>
    <lineage>
        <taxon>Bacteria</taxon>
        <taxon>Pseudomonadati</taxon>
        <taxon>Pseudomonadota</taxon>
        <taxon>Alphaproteobacteria</taxon>
        <taxon>Rickettsiales</taxon>
        <taxon>Anaplasmataceae</taxon>
        <taxon>Candidatus Xenohaliotis</taxon>
    </lineage>
</organism>
<dbReference type="EMBL" id="CAWVOK010000031">
    <property type="protein sequence ID" value="CAK8163446.1"/>
    <property type="molecule type" value="Genomic_DNA"/>
</dbReference>
<protein>
    <submittedName>
        <fullName evidence="1">Uncharacterized protein</fullName>
    </submittedName>
</protein>
<evidence type="ECO:0000313" key="2">
    <source>
        <dbReference type="Proteomes" id="UP001314181"/>
    </source>
</evidence>
<sequence>MQSDTKLNINTRMQNLEIVYRKIQVNICNLQDKNS</sequence>